<evidence type="ECO:0000313" key="2">
    <source>
        <dbReference type="EMBL" id="TNN70237.1"/>
    </source>
</evidence>
<dbReference type="EMBL" id="SRLO01000165">
    <property type="protein sequence ID" value="TNN70237.1"/>
    <property type="molecule type" value="Genomic_DNA"/>
</dbReference>
<reference evidence="2 3" key="1">
    <citation type="submission" date="2019-03" db="EMBL/GenBank/DDBJ databases">
        <title>First draft genome of Liparis tanakae, snailfish: a comprehensive survey of snailfish specific genes.</title>
        <authorList>
            <person name="Kim W."/>
            <person name="Song I."/>
            <person name="Jeong J.-H."/>
            <person name="Kim D."/>
            <person name="Kim S."/>
            <person name="Ryu S."/>
            <person name="Song J.Y."/>
            <person name="Lee S.K."/>
        </authorList>
    </citation>
    <scope>NUCLEOTIDE SEQUENCE [LARGE SCALE GENOMIC DNA]</scope>
    <source>
        <tissue evidence="2">Muscle</tissue>
    </source>
</reference>
<accession>A0A4Z2HX19</accession>
<proteinExistence type="predicted"/>
<evidence type="ECO:0000313" key="3">
    <source>
        <dbReference type="Proteomes" id="UP000314294"/>
    </source>
</evidence>
<feature type="compositionally biased region" description="Basic and acidic residues" evidence="1">
    <location>
        <begin position="73"/>
        <end position="87"/>
    </location>
</feature>
<name>A0A4Z2HX19_9TELE</name>
<protein>
    <submittedName>
        <fullName evidence="2">Uncharacterized protein</fullName>
    </submittedName>
</protein>
<dbReference type="Proteomes" id="UP000314294">
    <property type="component" value="Unassembled WGS sequence"/>
</dbReference>
<organism evidence="2 3">
    <name type="scientific">Liparis tanakae</name>
    <name type="common">Tanaka's snailfish</name>
    <dbReference type="NCBI Taxonomy" id="230148"/>
    <lineage>
        <taxon>Eukaryota</taxon>
        <taxon>Metazoa</taxon>
        <taxon>Chordata</taxon>
        <taxon>Craniata</taxon>
        <taxon>Vertebrata</taxon>
        <taxon>Euteleostomi</taxon>
        <taxon>Actinopterygii</taxon>
        <taxon>Neopterygii</taxon>
        <taxon>Teleostei</taxon>
        <taxon>Neoteleostei</taxon>
        <taxon>Acanthomorphata</taxon>
        <taxon>Eupercaria</taxon>
        <taxon>Perciformes</taxon>
        <taxon>Cottioidei</taxon>
        <taxon>Cottales</taxon>
        <taxon>Liparidae</taxon>
        <taxon>Liparis</taxon>
    </lineage>
</organism>
<keyword evidence="3" id="KW-1185">Reference proteome</keyword>
<dbReference type="AlphaFoldDB" id="A0A4Z2HX19"/>
<sequence length="87" mass="9887">MSRSHLPAFGLDRRWQVLGDKTEVIRGRGRGGHPQRIVAVHLVGHHVVGLQQSLEGARTVRNMDGAWQKTRRRAPEPEEGKRVMNVY</sequence>
<comment type="caution">
    <text evidence="2">The sequence shown here is derived from an EMBL/GenBank/DDBJ whole genome shotgun (WGS) entry which is preliminary data.</text>
</comment>
<evidence type="ECO:0000256" key="1">
    <source>
        <dbReference type="SAM" id="MobiDB-lite"/>
    </source>
</evidence>
<gene>
    <name evidence="2" type="ORF">EYF80_019451</name>
</gene>
<feature type="region of interest" description="Disordered" evidence="1">
    <location>
        <begin position="67"/>
        <end position="87"/>
    </location>
</feature>